<evidence type="ECO:0000256" key="1">
    <source>
        <dbReference type="SAM" id="MobiDB-lite"/>
    </source>
</evidence>
<accession>A0A1I7TQK9</accession>
<feature type="compositionally biased region" description="Polar residues" evidence="1">
    <location>
        <begin position="41"/>
        <end position="75"/>
    </location>
</feature>
<sequence length="180" mass="20841">MCLLNLFGSCLRRSRFEKPIQPMPLRDEKTKMKVETEKQNSENTSSQEAETSPRQPPWTSVSTSSRRNSQASLISESGLGQMLKSLVKEKESHMELQDALQDDNKVNEMLESYQNEEKLSAGYEPASVENLNVQEETQDEQKPLIDASDGHFDDLEFEVRFREQEKRNKEELEDLKKKEI</sequence>
<feature type="region of interest" description="Disordered" evidence="1">
    <location>
        <begin position="17"/>
        <end position="79"/>
    </location>
</feature>
<evidence type="ECO:0000313" key="2">
    <source>
        <dbReference type="Proteomes" id="UP000095282"/>
    </source>
</evidence>
<dbReference type="Proteomes" id="UP000095282">
    <property type="component" value="Unplaced"/>
</dbReference>
<protein>
    <submittedName>
        <fullName evidence="3">Centrosomal protein of 162 kDa</fullName>
    </submittedName>
</protein>
<dbReference type="AlphaFoldDB" id="A0A1I7TQK9"/>
<organism evidence="2 3">
    <name type="scientific">Caenorhabditis tropicalis</name>
    <dbReference type="NCBI Taxonomy" id="1561998"/>
    <lineage>
        <taxon>Eukaryota</taxon>
        <taxon>Metazoa</taxon>
        <taxon>Ecdysozoa</taxon>
        <taxon>Nematoda</taxon>
        <taxon>Chromadorea</taxon>
        <taxon>Rhabditida</taxon>
        <taxon>Rhabditina</taxon>
        <taxon>Rhabditomorpha</taxon>
        <taxon>Rhabditoidea</taxon>
        <taxon>Rhabditidae</taxon>
        <taxon>Peloderinae</taxon>
        <taxon>Caenorhabditis</taxon>
    </lineage>
</organism>
<name>A0A1I7TQK9_9PELO</name>
<keyword evidence="2" id="KW-1185">Reference proteome</keyword>
<feature type="compositionally biased region" description="Basic and acidic residues" evidence="1">
    <location>
        <begin position="25"/>
        <end position="40"/>
    </location>
</feature>
<dbReference type="WBParaSite" id="Csp11.Scaffold629.g10788.t1">
    <property type="protein sequence ID" value="Csp11.Scaffold629.g10788.t1"/>
    <property type="gene ID" value="Csp11.Scaffold629.g10788"/>
</dbReference>
<reference evidence="3" key="1">
    <citation type="submission" date="2016-11" db="UniProtKB">
        <authorList>
            <consortium name="WormBaseParasite"/>
        </authorList>
    </citation>
    <scope>IDENTIFICATION</scope>
</reference>
<evidence type="ECO:0000313" key="3">
    <source>
        <dbReference type="WBParaSite" id="Csp11.Scaffold629.g10788.t1"/>
    </source>
</evidence>
<proteinExistence type="predicted"/>